<feature type="signal peptide" evidence="1">
    <location>
        <begin position="1"/>
        <end position="16"/>
    </location>
</feature>
<name>M4H1V9_PLEBA</name>
<protein>
    <submittedName>
        <fullName evidence="2">Putative secretory peptide-25</fullName>
    </submittedName>
</protein>
<feature type="chain" id="PRO_5004053495" evidence="1">
    <location>
        <begin position="17"/>
        <end position="111"/>
    </location>
</feature>
<reference evidence="2" key="1">
    <citation type="submission" date="2012-02" db="EMBL/GenBank/DDBJ databases">
        <title>The genome of the ctenophore, Pleurobrachia bachei.</title>
        <authorList>
            <person name="Kohn A.B."/>
            <person name="Citarella M."/>
            <person name="Moroz L.L."/>
        </authorList>
    </citation>
    <scope>NUCLEOTIDE SEQUENCE</scope>
</reference>
<evidence type="ECO:0000256" key="1">
    <source>
        <dbReference type="SAM" id="SignalP"/>
    </source>
</evidence>
<dbReference type="EMBL" id="JQ700335">
    <property type="protein sequence ID" value="AFK75435.1"/>
    <property type="molecule type" value="mRNA"/>
</dbReference>
<accession>M4H1V9</accession>
<dbReference type="SUPFAM" id="SSF52833">
    <property type="entry name" value="Thioredoxin-like"/>
    <property type="match status" value="1"/>
</dbReference>
<dbReference type="InterPro" id="IPR036249">
    <property type="entry name" value="Thioredoxin-like_sf"/>
</dbReference>
<dbReference type="Gene3D" id="3.40.30.10">
    <property type="entry name" value="Glutaredoxin"/>
    <property type="match status" value="1"/>
</dbReference>
<proteinExistence type="evidence at transcript level"/>
<sequence length="111" mass="13006">MSRWVFLFMTLLLVEGLKQTSESDKQPLEEAKEEKPAEWIHDDDIYILEPWVVDKFKAQFLNVMILFYGKGCGNCQWMMGEYRKAAKTAKQKKLGMKFAMMNGIANRDFTK</sequence>
<dbReference type="AlphaFoldDB" id="M4H1V9"/>
<keyword evidence="1" id="KW-0732">Signal</keyword>
<organism evidence="2">
    <name type="scientific">Pleurobrachia bachei</name>
    <name type="common">Sea gooseberry</name>
    <dbReference type="NCBI Taxonomy" id="34499"/>
    <lineage>
        <taxon>Eukaryota</taxon>
        <taxon>Metazoa</taxon>
        <taxon>Ctenophora</taxon>
        <taxon>Tentaculata</taxon>
        <taxon>Cydippida</taxon>
        <taxon>Pleurobrachiidae</taxon>
        <taxon>Pleurobrachia</taxon>
    </lineage>
</organism>
<evidence type="ECO:0000313" key="2">
    <source>
        <dbReference type="EMBL" id="AFK75435.1"/>
    </source>
</evidence>